<protein>
    <submittedName>
        <fullName evidence="3">Uncharacterized protein</fullName>
    </submittedName>
</protein>
<accession>A0A126QM88</accession>
<keyword evidence="4" id="KW-1185">Reference proteome</keyword>
<dbReference type="AlphaFoldDB" id="A0A126QM88"/>
<evidence type="ECO:0000256" key="1">
    <source>
        <dbReference type="SAM" id="MobiDB-lite"/>
    </source>
</evidence>
<evidence type="ECO:0000313" key="4">
    <source>
        <dbReference type="Proteomes" id="UP000055611"/>
    </source>
</evidence>
<feature type="region of interest" description="Disordered" evidence="1">
    <location>
        <begin position="286"/>
        <end position="308"/>
    </location>
</feature>
<reference evidence="2 4" key="1">
    <citation type="journal article" date="2016" name="Front. Microbiol.">
        <title>Genome Sequence of the Piezophilic, Mesophilic Sulfate-Reducing Bacterium Desulfovibrio indicus J2T.</title>
        <authorList>
            <person name="Cao J."/>
            <person name="Maignien L."/>
            <person name="Shao Z."/>
            <person name="Alain K."/>
            <person name="Jebbar M."/>
        </authorList>
    </citation>
    <scope>NUCLEOTIDE SEQUENCE [LARGE SCALE GENOMIC DNA]</scope>
    <source>
        <strain evidence="2 4">J2</strain>
    </source>
</reference>
<dbReference type="KEGG" id="dej:AWY79_07705"/>
<sequence length="308" mass="34282">MTKGDNVNVIGTVGLPSDSDKGRERMKWAKRIGCRENGEIDTSDAFQVEIICSWPALFRAPEEIAGQINRDAGFLRIATPGMPMDEWAHRVNGYKGLGLIPGPIRQRDLHWDGQDITRLIDKLCRILEFGTADLTNLPGYDPRLPGVLTCDVAGFCLIDPKEYGRTPRALIGNIAHIDNLRLASETPPAQRRRSPIRTPATVARLGIELYGTENLPEKTAHSKRIPNNGCCRISTHCLFCGTPVKVRGMVIDNRPHFELDTQPTCNHLRLRIKPTSNGEHHELHVIHEQQSESQTGGTEADQRHEAGD</sequence>
<proteinExistence type="predicted"/>
<reference evidence="3 5" key="2">
    <citation type="submission" date="2019-03" db="EMBL/GenBank/DDBJ databases">
        <title>Genomic Encyclopedia of Type Strains, Phase IV (KMG-IV): sequencing the most valuable type-strain genomes for metagenomic binning, comparative biology and taxonomic classification.</title>
        <authorList>
            <person name="Goeker M."/>
        </authorList>
    </citation>
    <scope>NUCLEOTIDE SEQUENCE [LARGE SCALE GENOMIC DNA]</scope>
    <source>
        <strain evidence="3 5">DSM 101483</strain>
    </source>
</reference>
<organism evidence="3 5">
    <name type="scientific">Pseudodesulfovibrio indicus</name>
    <dbReference type="NCBI Taxonomy" id="1716143"/>
    <lineage>
        <taxon>Bacteria</taxon>
        <taxon>Pseudomonadati</taxon>
        <taxon>Thermodesulfobacteriota</taxon>
        <taxon>Desulfovibrionia</taxon>
        <taxon>Desulfovibrionales</taxon>
        <taxon>Desulfovibrionaceae</taxon>
    </lineage>
</organism>
<dbReference type="EMBL" id="CP014206">
    <property type="protein sequence ID" value="AMK11004.1"/>
    <property type="molecule type" value="Genomic_DNA"/>
</dbReference>
<dbReference type="EMBL" id="SOBK01000001">
    <property type="protein sequence ID" value="TDT92006.1"/>
    <property type="molecule type" value="Genomic_DNA"/>
</dbReference>
<evidence type="ECO:0000313" key="2">
    <source>
        <dbReference type="EMBL" id="AMK11004.1"/>
    </source>
</evidence>
<evidence type="ECO:0000313" key="5">
    <source>
        <dbReference type="Proteomes" id="UP000295506"/>
    </source>
</evidence>
<gene>
    <name evidence="2" type="ORF">AWY79_07705</name>
    <name evidence="3" type="ORF">EDC59_101410</name>
</gene>
<dbReference type="Proteomes" id="UP000295506">
    <property type="component" value="Unassembled WGS sequence"/>
</dbReference>
<evidence type="ECO:0000313" key="3">
    <source>
        <dbReference type="EMBL" id="TDT92006.1"/>
    </source>
</evidence>
<dbReference type="Proteomes" id="UP000055611">
    <property type="component" value="Chromosome"/>
</dbReference>
<name>A0A126QM88_9BACT</name>